<evidence type="ECO:0000313" key="3">
    <source>
        <dbReference type="EMBL" id="PQJ75896.1"/>
    </source>
</evidence>
<dbReference type="SMART" id="SM01204">
    <property type="entry name" value="FIST_C"/>
    <property type="match status" value="1"/>
</dbReference>
<evidence type="ECO:0000259" key="1">
    <source>
        <dbReference type="SMART" id="SM00897"/>
    </source>
</evidence>
<dbReference type="Pfam" id="PF08495">
    <property type="entry name" value="FIST"/>
    <property type="match status" value="1"/>
</dbReference>
<dbReference type="OrthoDB" id="378730at2"/>
<reference evidence="3 4" key="1">
    <citation type="submission" date="2016-12" db="EMBL/GenBank/DDBJ databases">
        <title>Trade-off between light-utilization and light-protection in marine flavobacteria.</title>
        <authorList>
            <person name="Kumagai Y."/>
            <person name="Yoshizawa S."/>
            <person name="Kogure K."/>
            <person name="Iwasaki W."/>
        </authorList>
    </citation>
    <scope>NUCLEOTIDE SEQUENCE [LARGE SCALE GENOMIC DNA]</scope>
    <source>
        <strain evidence="3 4">KCTC 22729</strain>
    </source>
</reference>
<evidence type="ECO:0000313" key="4">
    <source>
        <dbReference type="Proteomes" id="UP000237608"/>
    </source>
</evidence>
<gene>
    <name evidence="3" type="ORF">BTO13_11980</name>
</gene>
<dbReference type="Pfam" id="PF10442">
    <property type="entry name" value="FIST_C"/>
    <property type="match status" value="1"/>
</dbReference>
<dbReference type="RefSeq" id="WP_105047047.1">
    <property type="nucleotide sequence ID" value="NZ_CP150662.1"/>
</dbReference>
<evidence type="ECO:0008006" key="5">
    <source>
        <dbReference type="Google" id="ProtNLM"/>
    </source>
</evidence>
<dbReference type="PANTHER" id="PTHR40252:SF2">
    <property type="entry name" value="BLR0328 PROTEIN"/>
    <property type="match status" value="1"/>
</dbReference>
<organism evidence="3 4">
    <name type="scientific">Polaribacter gangjinensis</name>
    <dbReference type="NCBI Taxonomy" id="574710"/>
    <lineage>
        <taxon>Bacteria</taxon>
        <taxon>Pseudomonadati</taxon>
        <taxon>Bacteroidota</taxon>
        <taxon>Flavobacteriia</taxon>
        <taxon>Flavobacteriales</taxon>
        <taxon>Flavobacteriaceae</taxon>
    </lineage>
</organism>
<feature type="domain" description="FIST C-domain" evidence="2">
    <location>
        <begin position="207"/>
        <end position="343"/>
    </location>
</feature>
<sequence>MYYEDLEFLTKGLVELQAEAAVKAILLFCADKNRPDVFEIEEVLKFNTKPLIGGIFPEILADGQRKESGFLLVPLFQELEVLVVEAKDHETVSHQLSTQLNTISKDFQSVFCFLNSLWREKTIFIQELYNELGPFVTYLGGSAGSLNFESFPCVFANQHVYENAAVLGFFKNDISMGVAHGWKKISDPIKVTASSGNTIVSLDWKPAFDVYKSHVEKHSNKLFTKNNFFEISKSYPLGLVKLEGEMIVRDPFAAKNNSLQILDEVPEGEYVSIMHGDISSLLYSAKNAVEISSQSGFSEFTQFCVDCISRVLFMETEFDKELAHLNAYQPINGVLAIGEIANLGNSVLEVFNKTIVVAQWKENC</sequence>
<dbReference type="Proteomes" id="UP000237608">
    <property type="component" value="Unassembled WGS sequence"/>
</dbReference>
<evidence type="ECO:0000259" key="2">
    <source>
        <dbReference type="SMART" id="SM01204"/>
    </source>
</evidence>
<proteinExistence type="predicted"/>
<dbReference type="InterPro" id="IPR019494">
    <property type="entry name" value="FIST_C"/>
</dbReference>
<accession>A0A2S7WEQ1</accession>
<dbReference type="PANTHER" id="PTHR40252">
    <property type="entry name" value="BLR0328 PROTEIN"/>
    <property type="match status" value="1"/>
</dbReference>
<feature type="domain" description="FIST" evidence="1">
    <location>
        <begin position="20"/>
        <end position="206"/>
    </location>
</feature>
<comment type="caution">
    <text evidence="3">The sequence shown here is derived from an EMBL/GenBank/DDBJ whole genome shotgun (WGS) entry which is preliminary data.</text>
</comment>
<dbReference type="InterPro" id="IPR013702">
    <property type="entry name" value="FIST_domain_N"/>
</dbReference>
<protein>
    <recommendedName>
        <fullName evidence="5">Histidine kinase</fullName>
    </recommendedName>
</protein>
<dbReference type="SMART" id="SM00897">
    <property type="entry name" value="FIST"/>
    <property type="match status" value="1"/>
</dbReference>
<name>A0A2S7WEQ1_9FLAO</name>
<keyword evidence="4" id="KW-1185">Reference proteome</keyword>
<dbReference type="AlphaFoldDB" id="A0A2S7WEQ1"/>
<dbReference type="EMBL" id="MSCL01000001">
    <property type="protein sequence ID" value="PQJ75896.1"/>
    <property type="molecule type" value="Genomic_DNA"/>
</dbReference>